<dbReference type="Gramene" id="KCW90266">
    <property type="protein sequence ID" value="KCW90266"/>
    <property type="gene ID" value="EUGRSUZ_A02414"/>
</dbReference>
<organism evidence="8">
    <name type="scientific">Eucalyptus grandis</name>
    <name type="common">Flooded gum</name>
    <dbReference type="NCBI Taxonomy" id="71139"/>
    <lineage>
        <taxon>Eukaryota</taxon>
        <taxon>Viridiplantae</taxon>
        <taxon>Streptophyta</taxon>
        <taxon>Embryophyta</taxon>
        <taxon>Tracheophyta</taxon>
        <taxon>Spermatophyta</taxon>
        <taxon>Magnoliopsida</taxon>
        <taxon>eudicotyledons</taxon>
        <taxon>Gunneridae</taxon>
        <taxon>Pentapetalae</taxon>
        <taxon>rosids</taxon>
        <taxon>malvids</taxon>
        <taxon>Myrtales</taxon>
        <taxon>Myrtaceae</taxon>
        <taxon>Myrtoideae</taxon>
        <taxon>Eucalypteae</taxon>
        <taxon>Eucalyptus</taxon>
    </lineage>
</organism>
<keyword evidence="3 7" id="KW-0812">Transmembrane</keyword>
<evidence type="ECO:0000256" key="4">
    <source>
        <dbReference type="ARBA" id="ARBA00022989"/>
    </source>
</evidence>
<evidence type="ECO:0000256" key="6">
    <source>
        <dbReference type="SAM" id="MobiDB-lite"/>
    </source>
</evidence>
<evidence type="ECO:0000256" key="2">
    <source>
        <dbReference type="ARBA" id="ARBA00010095"/>
    </source>
</evidence>
<protein>
    <submittedName>
        <fullName evidence="8">Uncharacterized protein</fullName>
    </submittedName>
</protein>
<evidence type="ECO:0000256" key="7">
    <source>
        <dbReference type="SAM" id="Phobius"/>
    </source>
</evidence>
<feature type="transmembrane region" description="Helical" evidence="7">
    <location>
        <begin position="160"/>
        <end position="180"/>
    </location>
</feature>
<evidence type="ECO:0000256" key="1">
    <source>
        <dbReference type="ARBA" id="ARBA00004141"/>
    </source>
</evidence>
<dbReference type="GO" id="GO:0005102">
    <property type="term" value="F:signaling receptor binding"/>
    <property type="evidence" value="ECO:0000318"/>
    <property type="project" value="GO_Central"/>
</dbReference>
<gene>
    <name evidence="8" type="ORF">EUGRSUZ_A02414</name>
</gene>
<dbReference type="PANTHER" id="PTHR12290">
    <property type="entry name" value="CORNICHON-RELATED"/>
    <property type="match status" value="1"/>
</dbReference>
<feature type="non-terminal residue" evidence="8">
    <location>
        <position position="1"/>
    </location>
</feature>
<dbReference type="FunCoup" id="A0A059DIN5">
    <property type="interactions" value="2706"/>
</dbReference>
<reference evidence="8" key="1">
    <citation type="submission" date="2013-07" db="EMBL/GenBank/DDBJ databases">
        <title>The genome of Eucalyptus grandis.</title>
        <authorList>
            <person name="Schmutz J."/>
            <person name="Hayes R."/>
            <person name="Myburg A."/>
            <person name="Tuskan G."/>
            <person name="Grattapaglia D."/>
            <person name="Rokhsar D.S."/>
        </authorList>
    </citation>
    <scope>NUCLEOTIDE SEQUENCE</scope>
    <source>
        <tissue evidence="8">Leaf extractions</tissue>
    </source>
</reference>
<dbReference type="Pfam" id="PF03311">
    <property type="entry name" value="Cornichon"/>
    <property type="match status" value="1"/>
</dbReference>
<comment type="subcellular location">
    <subcellularLocation>
        <location evidence="1">Membrane</location>
        <topology evidence="1">Multi-pass membrane protein</topology>
    </subcellularLocation>
</comment>
<dbReference type="GO" id="GO:0016192">
    <property type="term" value="P:vesicle-mediated transport"/>
    <property type="evidence" value="ECO:0007669"/>
    <property type="project" value="InterPro"/>
</dbReference>
<accession>A0A059DIN5</accession>
<dbReference type="OMA" id="ADYINMY"/>
<name>A0A059DIN5_EUCGR</name>
<dbReference type="InterPro" id="IPR003377">
    <property type="entry name" value="Cornichon"/>
</dbReference>
<comment type="similarity">
    <text evidence="2">Belongs to the cornichon family.</text>
</comment>
<dbReference type="GO" id="GO:0016020">
    <property type="term" value="C:membrane"/>
    <property type="evidence" value="ECO:0007669"/>
    <property type="project" value="UniProtKB-SubCell"/>
</dbReference>
<feature type="transmembrane region" description="Helical" evidence="7">
    <location>
        <begin position="121"/>
        <end position="139"/>
    </location>
</feature>
<evidence type="ECO:0000256" key="5">
    <source>
        <dbReference type="ARBA" id="ARBA00023136"/>
    </source>
</evidence>
<sequence length="204" mass="23497">TCHRFSLFREGKQSEPPKASSFPSARRRLSAPISGTRARSRTRPRRRPRAGMAWALILAVAFLVINIALFASTFYQILILSDLEADYINMYEAASRINGLILPDFILQGVLSVLLLMTGHWLMFLVSVPVTCYHVMLYVKRRHLIDVTEVFRVLGTEKKYRMVKLGLLSLLFLMVIFRFIRAGHLLFRDPQFGDLDIRSSFLEF</sequence>
<feature type="transmembrane region" description="Helical" evidence="7">
    <location>
        <begin position="53"/>
        <end position="78"/>
    </location>
</feature>
<keyword evidence="5 7" id="KW-0472">Membrane</keyword>
<feature type="region of interest" description="Disordered" evidence="6">
    <location>
        <begin position="11"/>
        <end position="46"/>
    </location>
</feature>
<evidence type="ECO:0000313" key="8">
    <source>
        <dbReference type="EMBL" id="KCW90266.1"/>
    </source>
</evidence>
<proteinExistence type="inferred from homology"/>
<dbReference type="InParanoid" id="A0A059DIN5"/>
<dbReference type="AlphaFoldDB" id="A0A059DIN5"/>
<dbReference type="STRING" id="71139.A0A059DIN5"/>
<evidence type="ECO:0000256" key="3">
    <source>
        <dbReference type="ARBA" id="ARBA00022692"/>
    </source>
</evidence>
<dbReference type="SMART" id="SM01398">
    <property type="entry name" value="Cornichon"/>
    <property type="match status" value="1"/>
</dbReference>
<keyword evidence="4 7" id="KW-1133">Transmembrane helix</keyword>
<dbReference type="eggNOG" id="KOG2729">
    <property type="taxonomic scope" value="Eukaryota"/>
</dbReference>
<dbReference type="EMBL" id="KK198753">
    <property type="protein sequence ID" value="KCW90266.1"/>
    <property type="molecule type" value="Genomic_DNA"/>
</dbReference>